<evidence type="ECO:0000313" key="2">
    <source>
        <dbReference type="EMBL" id="MCZ4280017.1"/>
    </source>
</evidence>
<dbReference type="EMBL" id="JAPWGY010000001">
    <property type="protein sequence ID" value="MCZ4280017.1"/>
    <property type="molecule type" value="Genomic_DNA"/>
</dbReference>
<dbReference type="Gene3D" id="2.60.120.200">
    <property type="match status" value="1"/>
</dbReference>
<dbReference type="SUPFAM" id="SSF49899">
    <property type="entry name" value="Concanavalin A-like lectins/glucanases"/>
    <property type="match status" value="2"/>
</dbReference>
<dbReference type="InterPro" id="IPR043136">
    <property type="entry name" value="B30.2/SPRY_sf"/>
</dbReference>
<comment type="caution">
    <text evidence="2">The sequence shown here is derived from an EMBL/GenBank/DDBJ whole genome shotgun (WGS) entry which is preliminary data.</text>
</comment>
<dbReference type="InterPro" id="IPR001870">
    <property type="entry name" value="B30.2/SPRY"/>
</dbReference>
<dbReference type="Gene3D" id="2.60.120.920">
    <property type="match status" value="3"/>
</dbReference>
<sequence length="1175" mass="124914">MSFGAIKTLGKRKYKPDLSNSLALSAGKKLTITPTQTGNRRQFTVMMNVRRTSFGTTQYLLNASNQSQWYFDTSDRLVYNGTASGGNYISTRKFRDTGWMFVGLAVDTVARTIKMVVNDQEIDQWDTATIPTANWVSHFNLAGQSVSIGAYNGGAGTLEANVSDVVLLDGEVLTPAEMIVYRMRYIPHGGGTIAATKKFTTEDIKARFLTFSRNNPGGAEPIINDEGRFISGPSNAWVGAHTEVLPSTGKYQVEFTLLGDGENLVIGTSPASNSGFTGNTVNTLGSFTGAYMRLAGILSYNNTSNGGSYAYPVWGGTSGNEVFSLYLDMDNRKMAMAVDGVFLPNQGGATGTGLYNITSGDVRLFAETYGFTGAKVNFGQNDYVYPVAGYGPLQFPGQSDLKRCNMVEHYGTIICDNVNDRCNQGAGAWYAALSNFVMPTGKFYAEFKCVASSQSTLVGVTSDVVASNMSFPGNQPNSAGIYGHSAGWTDYEFPTGGSQTSKGIPGSVASGSILSTQTIQVAVDVATGKVWYGVNNSWTGNPAAGTGALHTIVPGNMKFAIGLHNHSGIYWNFGDTPFAHTPPTGFVGPARVDFDTLKVAGDTRDLEYGPNGCQLLFENGANLGEVSAGNKVNWTPTGITSADQSEDVPGDPYAVMNALTASNTSMTFTEAGTRVNFNSAYPGTAMGSLGVSSGKWYWEVKLSGGSSGNGHACGIATEAWANKNVDPDGNSTPYSHLVDSRGHYADNGTITNNSTTFAPAVTIGIRLDCDANTISYYKDNVLIGTRAIEAGQRWYPFHKNSTSVASLSQVINHGQKPFVYAPPTGFKKLKGSNLPTPEHHGRDWFNALLHVGTSAIKVLSGAGFAPDLLWGKARSSAYSHRLEDKVRGAGKGLFSNTTWVEETRADSVTSFGSDGVSFGADVGSGFNQNGVSYVDWLFRAGGALVINNDGTIPSMVSAAEAGHFSIATATATGSVGTFGHGLEHVEMVIIKSRNNVGTTGWNVWHKDLSSPVHYLGLESTSAQSSGGSNFSGTWGSLIGGTATLFASGSNLVAYNFRSIPGLCKVGSYTGNGSADGPFVDCGFKPRWLLYKRVDSTSHWTIHDTVRDPVNPARGILEASSSAAESVLTTLDIDLLSNGFTIRTSHQNHNYNGHKYIYLALAEEAGGGDLPWPLAR</sequence>
<reference evidence="2" key="1">
    <citation type="submission" date="2022-12" db="EMBL/GenBank/DDBJ databases">
        <title>Bacterial isolates from different developmental stages of Nematostella vectensis.</title>
        <authorList>
            <person name="Fraune S."/>
        </authorList>
    </citation>
    <scope>NUCLEOTIDE SEQUENCE</scope>
    <source>
        <strain evidence="2">G21630-S1</strain>
    </source>
</reference>
<evidence type="ECO:0000259" key="1">
    <source>
        <dbReference type="PROSITE" id="PS50188"/>
    </source>
</evidence>
<dbReference type="RefSeq" id="WP_269422211.1">
    <property type="nucleotide sequence ID" value="NZ_JAPWGY010000001.1"/>
</dbReference>
<keyword evidence="3" id="KW-1185">Reference proteome</keyword>
<dbReference type="Pfam" id="PF24299">
    <property type="entry name" value="DUF7483"/>
    <property type="match status" value="1"/>
</dbReference>
<dbReference type="InterPro" id="IPR013320">
    <property type="entry name" value="ConA-like_dom_sf"/>
</dbReference>
<dbReference type="Pfam" id="PF00622">
    <property type="entry name" value="SPRY"/>
    <property type="match status" value="1"/>
</dbReference>
<proteinExistence type="predicted"/>
<evidence type="ECO:0000313" key="3">
    <source>
        <dbReference type="Proteomes" id="UP001069802"/>
    </source>
</evidence>
<dbReference type="PROSITE" id="PS50188">
    <property type="entry name" value="B302_SPRY"/>
    <property type="match status" value="1"/>
</dbReference>
<dbReference type="InterPro" id="IPR003877">
    <property type="entry name" value="SPRY_dom"/>
</dbReference>
<dbReference type="InterPro" id="IPR055906">
    <property type="entry name" value="DUF7483"/>
</dbReference>
<feature type="domain" description="B30.2/SPRY" evidence="1">
    <location>
        <begin position="635"/>
        <end position="818"/>
    </location>
</feature>
<accession>A0ABT4LJ50</accession>
<name>A0ABT4LJ50_9PROT</name>
<dbReference type="Proteomes" id="UP001069802">
    <property type="component" value="Unassembled WGS sequence"/>
</dbReference>
<organism evidence="2 3">
    <name type="scientific">Kiloniella laminariae</name>
    <dbReference type="NCBI Taxonomy" id="454162"/>
    <lineage>
        <taxon>Bacteria</taxon>
        <taxon>Pseudomonadati</taxon>
        <taxon>Pseudomonadota</taxon>
        <taxon>Alphaproteobacteria</taxon>
        <taxon>Rhodospirillales</taxon>
        <taxon>Kiloniellaceae</taxon>
        <taxon>Kiloniella</taxon>
    </lineage>
</organism>
<protein>
    <recommendedName>
        <fullName evidence="1">B30.2/SPRY domain-containing protein</fullName>
    </recommendedName>
</protein>
<gene>
    <name evidence="2" type="ORF">O4H49_04460</name>
</gene>